<keyword evidence="3" id="KW-1185">Reference proteome</keyword>
<organism evidence="2 3">
    <name type="scientific">Araneus ventricosus</name>
    <name type="common">Orbweaver spider</name>
    <name type="synonym">Epeira ventricosa</name>
    <dbReference type="NCBI Taxonomy" id="182803"/>
    <lineage>
        <taxon>Eukaryota</taxon>
        <taxon>Metazoa</taxon>
        <taxon>Ecdysozoa</taxon>
        <taxon>Arthropoda</taxon>
        <taxon>Chelicerata</taxon>
        <taxon>Arachnida</taxon>
        <taxon>Araneae</taxon>
        <taxon>Araneomorphae</taxon>
        <taxon>Entelegynae</taxon>
        <taxon>Araneoidea</taxon>
        <taxon>Araneidae</taxon>
        <taxon>Araneus</taxon>
    </lineage>
</organism>
<name>A0A4Y2LEW8_ARAVE</name>
<comment type="caution">
    <text evidence="2">The sequence shown here is derived from an EMBL/GenBank/DDBJ whole genome shotgun (WGS) entry which is preliminary data.</text>
</comment>
<gene>
    <name evidence="2" type="ORF">AVEN_135989_1</name>
</gene>
<dbReference type="AlphaFoldDB" id="A0A4Y2LEW8"/>
<reference evidence="2 3" key="1">
    <citation type="journal article" date="2019" name="Sci. Rep.">
        <title>Orb-weaving spider Araneus ventricosus genome elucidates the spidroin gene catalogue.</title>
        <authorList>
            <person name="Kono N."/>
            <person name="Nakamura H."/>
            <person name="Ohtoshi R."/>
            <person name="Moran D.A.P."/>
            <person name="Shinohara A."/>
            <person name="Yoshida Y."/>
            <person name="Fujiwara M."/>
            <person name="Mori M."/>
            <person name="Tomita M."/>
            <person name="Arakawa K."/>
        </authorList>
    </citation>
    <scope>NUCLEOTIDE SEQUENCE [LARGE SCALE GENOMIC DNA]</scope>
</reference>
<dbReference type="Proteomes" id="UP000499080">
    <property type="component" value="Unassembled WGS sequence"/>
</dbReference>
<evidence type="ECO:0000313" key="3">
    <source>
        <dbReference type="Proteomes" id="UP000499080"/>
    </source>
</evidence>
<proteinExistence type="predicted"/>
<dbReference type="EMBL" id="BGPR01005685">
    <property type="protein sequence ID" value="GBN12483.1"/>
    <property type="molecule type" value="Genomic_DNA"/>
</dbReference>
<sequence length="103" mass="11640">MGIEKEDMVELMQLKKEDLLFDVKIVPYSLVSDAEDTRRKSLNSQMAENLPTENIERKYEAMMDTSETISNENGAIKDEPNVDVDNFSLSDELHGPASLPNYG</sequence>
<evidence type="ECO:0000313" key="2">
    <source>
        <dbReference type="EMBL" id="GBN12483.1"/>
    </source>
</evidence>
<feature type="region of interest" description="Disordered" evidence="1">
    <location>
        <begin position="71"/>
        <end position="103"/>
    </location>
</feature>
<accession>A0A4Y2LEW8</accession>
<evidence type="ECO:0000256" key="1">
    <source>
        <dbReference type="SAM" id="MobiDB-lite"/>
    </source>
</evidence>
<protein>
    <submittedName>
        <fullName evidence="2">Uncharacterized protein</fullName>
    </submittedName>
</protein>